<organism evidence="3 4">
    <name type="scientific">Trichoglossum hirsutum</name>
    <dbReference type="NCBI Taxonomy" id="265104"/>
    <lineage>
        <taxon>Eukaryota</taxon>
        <taxon>Fungi</taxon>
        <taxon>Dikarya</taxon>
        <taxon>Ascomycota</taxon>
        <taxon>Pezizomycotina</taxon>
        <taxon>Geoglossomycetes</taxon>
        <taxon>Geoglossales</taxon>
        <taxon>Geoglossaceae</taxon>
        <taxon>Trichoglossum</taxon>
    </lineage>
</organism>
<dbReference type="Proteomes" id="UP000750711">
    <property type="component" value="Unassembled WGS sequence"/>
</dbReference>
<feature type="chain" id="PRO_5040373031" description="Heterokaryon incompatibility domain-containing protein" evidence="1">
    <location>
        <begin position="17"/>
        <end position="529"/>
    </location>
</feature>
<dbReference type="InterPro" id="IPR052895">
    <property type="entry name" value="HetReg/Transcr_Mod"/>
</dbReference>
<evidence type="ECO:0000259" key="2">
    <source>
        <dbReference type="Pfam" id="PF06985"/>
    </source>
</evidence>
<dbReference type="PANTHER" id="PTHR24148:SF64">
    <property type="entry name" value="HETEROKARYON INCOMPATIBILITY DOMAIN-CONTAINING PROTEIN"/>
    <property type="match status" value="1"/>
</dbReference>
<gene>
    <name evidence="3" type="ORF">GP486_001152</name>
</gene>
<feature type="domain" description="Heterokaryon incompatibility" evidence="2">
    <location>
        <begin position="81"/>
        <end position="255"/>
    </location>
</feature>
<dbReference type="Pfam" id="PF06985">
    <property type="entry name" value="HET"/>
    <property type="match status" value="1"/>
</dbReference>
<keyword evidence="1" id="KW-0732">Signal</keyword>
<accession>A0A9P8LHJ4</accession>
<keyword evidence="4" id="KW-1185">Reference proteome</keyword>
<sequence>MYMALVFALIMDLLKGALKSLRINQQDVLQLRRRESLSKYKYVPLPSDKSIRLFEFHPVNTGKRDIDLEMSIHSLEEAPSFECLSYMWGNPTFAFSRLTAQSNKEYGTNVEITISGGALLVARNLHDALKVLRRRTGCHATTHYYWVDAICIDQENIAERGQQVAIMDNIYCTARNTTVWVGPEDEFTKDAVMLIRDIGKIPLSRHGEVSPQHFNTEQDSTLKRLGCKPQSHKRWLGLIALLNRPYFSRVWIVQEILLSNAVLLVCGKHEVPWALLSNTISFLLTSGWYRSIGVLSFRELPFIVANPGVYKSMLEDKSLDIGMTVVQLETARTGMAQVGHLILFRHLLEAFRPSDASDARDKIYALIGLAWKERPPFSTHPDVLVPDYSLDTREVFIKTARLMFLGYGDLKYLCHVEDRSIRKMKGLPSWVPDYSVRLRPIPFYLLSSSGPRKYYSASKGLPFTLGNSTLLAPQLHVLGFRLSRIKSMARFKSLFTDDAPAVWELDPAWYKVCTFAANITTLQKRTLPP</sequence>
<proteinExistence type="predicted"/>
<evidence type="ECO:0000313" key="3">
    <source>
        <dbReference type="EMBL" id="KAH0565452.1"/>
    </source>
</evidence>
<feature type="signal peptide" evidence="1">
    <location>
        <begin position="1"/>
        <end position="16"/>
    </location>
</feature>
<dbReference type="PANTHER" id="PTHR24148">
    <property type="entry name" value="ANKYRIN REPEAT DOMAIN-CONTAINING PROTEIN 39 HOMOLOG-RELATED"/>
    <property type="match status" value="1"/>
</dbReference>
<protein>
    <recommendedName>
        <fullName evidence="2">Heterokaryon incompatibility domain-containing protein</fullName>
    </recommendedName>
</protein>
<evidence type="ECO:0000313" key="4">
    <source>
        <dbReference type="Proteomes" id="UP000750711"/>
    </source>
</evidence>
<comment type="caution">
    <text evidence="3">The sequence shown here is derived from an EMBL/GenBank/DDBJ whole genome shotgun (WGS) entry which is preliminary data.</text>
</comment>
<evidence type="ECO:0000256" key="1">
    <source>
        <dbReference type="SAM" id="SignalP"/>
    </source>
</evidence>
<dbReference type="InterPro" id="IPR010730">
    <property type="entry name" value="HET"/>
</dbReference>
<dbReference type="EMBL" id="JAGHQM010000093">
    <property type="protein sequence ID" value="KAH0565452.1"/>
    <property type="molecule type" value="Genomic_DNA"/>
</dbReference>
<dbReference type="AlphaFoldDB" id="A0A9P8LHJ4"/>
<name>A0A9P8LHJ4_9PEZI</name>
<reference evidence="3" key="1">
    <citation type="submission" date="2021-03" db="EMBL/GenBank/DDBJ databases">
        <title>Comparative genomics and phylogenomic investigation of the class Geoglossomycetes provide insights into ecological specialization and systematics.</title>
        <authorList>
            <person name="Melie T."/>
            <person name="Pirro S."/>
            <person name="Miller A.N."/>
            <person name="Quandt A."/>
        </authorList>
    </citation>
    <scope>NUCLEOTIDE SEQUENCE</scope>
    <source>
        <strain evidence="3">CAQ_001_2017</strain>
    </source>
</reference>